<dbReference type="InterPro" id="IPR018988">
    <property type="entry name" value="DUF2000"/>
</dbReference>
<dbReference type="Pfam" id="PF09391">
    <property type="entry name" value="DUF2000"/>
    <property type="match status" value="1"/>
</dbReference>
<sequence length="154" mass="16152">MSTIGFEPGEVDQSAPTRDARLKWVVVVDDQQPEGRRANAVACIAAAFGARVPGLLGTDGADADGAVHPGLPWAGCSLLAGDAERLVALRTRAAEEEGVLVIGMPAAAQESRVYDEYLAALAGTPTAELREIALGLLGPRKAIERLTRRLRLLG</sequence>
<dbReference type="SUPFAM" id="SSF102462">
    <property type="entry name" value="Peptidyl-tRNA hydrolase II"/>
    <property type="match status" value="1"/>
</dbReference>
<proteinExistence type="predicted"/>
<dbReference type="Proteomes" id="UP001500121">
    <property type="component" value="Unassembled WGS sequence"/>
</dbReference>
<keyword evidence="2" id="KW-1185">Reference proteome</keyword>
<evidence type="ECO:0000313" key="1">
    <source>
        <dbReference type="EMBL" id="GAA4757179.1"/>
    </source>
</evidence>
<dbReference type="Gene3D" id="3.40.1490.10">
    <property type="entry name" value="Bit1"/>
    <property type="match status" value="1"/>
</dbReference>
<organism evidence="1 2">
    <name type="scientific">Amnibacterium soli</name>
    <dbReference type="NCBI Taxonomy" id="1282736"/>
    <lineage>
        <taxon>Bacteria</taxon>
        <taxon>Bacillati</taxon>
        <taxon>Actinomycetota</taxon>
        <taxon>Actinomycetes</taxon>
        <taxon>Micrococcales</taxon>
        <taxon>Microbacteriaceae</taxon>
        <taxon>Amnibacterium</taxon>
    </lineage>
</organism>
<protein>
    <recommendedName>
        <fullName evidence="3">DUF2000 domain-containing protein</fullName>
    </recommendedName>
</protein>
<reference evidence="2" key="1">
    <citation type="journal article" date="2019" name="Int. J. Syst. Evol. Microbiol.">
        <title>The Global Catalogue of Microorganisms (GCM) 10K type strain sequencing project: providing services to taxonomists for standard genome sequencing and annotation.</title>
        <authorList>
            <consortium name="The Broad Institute Genomics Platform"/>
            <consortium name="The Broad Institute Genome Sequencing Center for Infectious Disease"/>
            <person name="Wu L."/>
            <person name="Ma J."/>
        </authorList>
    </citation>
    <scope>NUCLEOTIDE SEQUENCE [LARGE SCALE GENOMIC DNA]</scope>
    <source>
        <strain evidence="2">JCM 19015</strain>
    </source>
</reference>
<gene>
    <name evidence="1" type="ORF">GCM10025783_33220</name>
</gene>
<dbReference type="RefSeq" id="WP_345482471.1">
    <property type="nucleotide sequence ID" value="NZ_BAABLP010000010.1"/>
</dbReference>
<evidence type="ECO:0008006" key="3">
    <source>
        <dbReference type="Google" id="ProtNLM"/>
    </source>
</evidence>
<dbReference type="InterPro" id="IPR023476">
    <property type="entry name" value="Pep_tRNA_hydro_II_dom_sf"/>
</dbReference>
<evidence type="ECO:0000313" key="2">
    <source>
        <dbReference type="Proteomes" id="UP001500121"/>
    </source>
</evidence>
<name>A0ABP8ZIL4_9MICO</name>
<comment type="caution">
    <text evidence="1">The sequence shown here is derived from an EMBL/GenBank/DDBJ whole genome shotgun (WGS) entry which is preliminary data.</text>
</comment>
<dbReference type="EMBL" id="BAABLP010000010">
    <property type="protein sequence ID" value="GAA4757179.1"/>
    <property type="molecule type" value="Genomic_DNA"/>
</dbReference>
<accession>A0ABP8ZIL4</accession>